<dbReference type="RefSeq" id="WP_170155183.1">
    <property type="nucleotide sequence ID" value="NZ_QGHB01000011.1"/>
</dbReference>
<evidence type="ECO:0000313" key="3">
    <source>
        <dbReference type="Proteomes" id="UP000246005"/>
    </source>
</evidence>
<gene>
    <name evidence="2" type="ORF">C8D88_111279</name>
</gene>
<accession>A0A316HYW9</accession>
<dbReference type="EMBL" id="QGHB01000011">
    <property type="protein sequence ID" value="PWK83394.1"/>
    <property type="molecule type" value="Genomic_DNA"/>
</dbReference>
<evidence type="ECO:0000256" key="1">
    <source>
        <dbReference type="SAM" id="MobiDB-lite"/>
    </source>
</evidence>
<sequence length="49" mass="5136">MSPEHSPNAPSPDVPSVPEQRAPVGEPVSMVDWFRSAPTGGTVFVASDD</sequence>
<reference evidence="2 3" key="1">
    <citation type="submission" date="2018-05" db="EMBL/GenBank/DDBJ databases">
        <title>Genomic Encyclopedia of Type Strains, Phase IV (KMG-IV): sequencing the most valuable type-strain genomes for metagenomic binning, comparative biology and taxonomic classification.</title>
        <authorList>
            <person name="Goeker M."/>
        </authorList>
    </citation>
    <scope>NUCLEOTIDE SEQUENCE [LARGE SCALE GENOMIC DNA]</scope>
    <source>
        <strain evidence="2 3">DSM 45480</strain>
    </source>
</reference>
<protein>
    <submittedName>
        <fullName evidence="2">Uncharacterized protein</fullName>
    </submittedName>
</protein>
<name>A0A316HYW9_9PSEU</name>
<dbReference type="Proteomes" id="UP000246005">
    <property type="component" value="Unassembled WGS sequence"/>
</dbReference>
<comment type="caution">
    <text evidence="2">The sequence shown here is derived from an EMBL/GenBank/DDBJ whole genome shotgun (WGS) entry which is preliminary data.</text>
</comment>
<organism evidence="2 3">
    <name type="scientific">Lentzea atacamensis</name>
    <dbReference type="NCBI Taxonomy" id="531938"/>
    <lineage>
        <taxon>Bacteria</taxon>
        <taxon>Bacillati</taxon>
        <taxon>Actinomycetota</taxon>
        <taxon>Actinomycetes</taxon>
        <taxon>Pseudonocardiales</taxon>
        <taxon>Pseudonocardiaceae</taxon>
        <taxon>Lentzea</taxon>
    </lineage>
</organism>
<dbReference type="AlphaFoldDB" id="A0A316HYW9"/>
<feature type="region of interest" description="Disordered" evidence="1">
    <location>
        <begin position="1"/>
        <end position="25"/>
    </location>
</feature>
<evidence type="ECO:0000313" key="2">
    <source>
        <dbReference type="EMBL" id="PWK83394.1"/>
    </source>
</evidence>
<proteinExistence type="predicted"/>